<feature type="transmembrane region" description="Helical" evidence="2">
    <location>
        <begin position="109"/>
        <end position="126"/>
    </location>
</feature>
<sequence>MSAMRSILKETRERKGISLEQAERDTNIRKPYLIGLEEGDYDQLPGRVYTIGFLRSYGKYLGLDPEPLIQEFKHNNTTELAETVEIESHSKETEKTVEAEKRSVSRVQMIGYGLAVLTLVGLFYISTHLSSSPDMNGISTERSASVTGEQNNQINESQQDEPAAIVQNANDEEVPVEEASVVQEEGVNITIHVRQDRSWVAVTQDGVPQYQGILYAGETMTFKGKEKVLLHVGNAGAVEVIYNGENLGPMGRLNDVEKKEFVRS</sequence>
<accession>A0A5Q2N3S5</accession>
<name>A0A5Q2N3S5_9FIRM</name>
<dbReference type="Pfam" id="PF13464">
    <property type="entry name" value="RodZ_C"/>
    <property type="match status" value="1"/>
</dbReference>
<keyword evidence="2" id="KW-1133">Transmembrane helix</keyword>
<dbReference type="OrthoDB" id="9797543at2"/>
<dbReference type="InterPro" id="IPR001387">
    <property type="entry name" value="Cro/C1-type_HTH"/>
</dbReference>
<dbReference type="SMART" id="SM00530">
    <property type="entry name" value="HTH_XRE"/>
    <property type="match status" value="1"/>
</dbReference>
<dbReference type="Proteomes" id="UP000366051">
    <property type="component" value="Chromosome"/>
</dbReference>
<dbReference type="AlphaFoldDB" id="A0A5Q2N3S5"/>
<keyword evidence="5" id="KW-1185">Reference proteome</keyword>
<protein>
    <submittedName>
        <fullName evidence="4">Helix-turn-helix domain-containing protein</fullName>
    </submittedName>
</protein>
<dbReference type="RefSeq" id="WP_153725477.1">
    <property type="nucleotide sequence ID" value="NZ_CP045875.1"/>
</dbReference>
<evidence type="ECO:0000313" key="5">
    <source>
        <dbReference type="Proteomes" id="UP000366051"/>
    </source>
</evidence>
<gene>
    <name evidence="4" type="ORF">FTV88_2148</name>
</gene>
<dbReference type="CDD" id="cd00093">
    <property type="entry name" value="HTH_XRE"/>
    <property type="match status" value="1"/>
</dbReference>
<evidence type="ECO:0000256" key="1">
    <source>
        <dbReference type="SAM" id="MobiDB-lite"/>
    </source>
</evidence>
<reference evidence="5" key="1">
    <citation type="submission" date="2019-11" db="EMBL/GenBank/DDBJ databases">
        <title>Genome sequence of Heliorestis convoluta strain HH, an alkaliphilic and minimalistic phototrophic bacterium from a soda lake in Egypt.</title>
        <authorList>
            <person name="Dewey E.D."/>
            <person name="Stokes L.M."/>
            <person name="Burchell B.M."/>
            <person name="Shaffer K.N."/>
            <person name="Huntington A.M."/>
            <person name="Baker J.M."/>
            <person name="Nadendla S."/>
            <person name="Giglio M.G."/>
            <person name="Touchman J.W."/>
            <person name="Blankenship R.E."/>
            <person name="Madigan M.T."/>
            <person name="Sattley W.M."/>
        </authorList>
    </citation>
    <scope>NUCLEOTIDE SEQUENCE [LARGE SCALE GENOMIC DNA]</scope>
    <source>
        <strain evidence="5">HH</strain>
    </source>
</reference>
<feature type="compositionally biased region" description="Polar residues" evidence="1">
    <location>
        <begin position="133"/>
        <end position="157"/>
    </location>
</feature>
<dbReference type="Gene3D" id="1.10.260.40">
    <property type="entry name" value="lambda repressor-like DNA-binding domains"/>
    <property type="match status" value="1"/>
</dbReference>
<feature type="domain" description="HTH cro/C1-type" evidence="3">
    <location>
        <begin position="8"/>
        <end position="68"/>
    </location>
</feature>
<dbReference type="InterPro" id="IPR025194">
    <property type="entry name" value="RodZ-like_C"/>
</dbReference>
<dbReference type="EMBL" id="CP045875">
    <property type="protein sequence ID" value="QGG48246.1"/>
    <property type="molecule type" value="Genomic_DNA"/>
</dbReference>
<dbReference type="GO" id="GO:0003677">
    <property type="term" value="F:DNA binding"/>
    <property type="evidence" value="ECO:0007669"/>
    <property type="project" value="InterPro"/>
</dbReference>
<proteinExistence type="predicted"/>
<keyword evidence="2" id="KW-0812">Transmembrane</keyword>
<dbReference type="PANTHER" id="PTHR34475">
    <property type="match status" value="1"/>
</dbReference>
<evidence type="ECO:0000259" key="3">
    <source>
        <dbReference type="PROSITE" id="PS50943"/>
    </source>
</evidence>
<dbReference type="PROSITE" id="PS50943">
    <property type="entry name" value="HTH_CROC1"/>
    <property type="match status" value="1"/>
</dbReference>
<dbReference type="Pfam" id="PF13413">
    <property type="entry name" value="HTH_25"/>
    <property type="match status" value="1"/>
</dbReference>
<keyword evidence="2" id="KW-0472">Membrane</keyword>
<organism evidence="4 5">
    <name type="scientific">Heliorestis convoluta</name>
    <dbReference type="NCBI Taxonomy" id="356322"/>
    <lineage>
        <taxon>Bacteria</taxon>
        <taxon>Bacillati</taxon>
        <taxon>Bacillota</taxon>
        <taxon>Clostridia</taxon>
        <taxon>Eubacteriales</taxon>
        <taxon>Heliobacteriaceae</taxon>
        <taxon>Heliorestis</taxon>
    </lineage>
</organism>
<dbReference type="SUPFAM" id="SSF47413">
    <property type="entry name" value="lambda repressor-like DNA-binding domains"/>
    <property type="match status" value="1"/>
</dbReference>
<evidence type="ECO:0000256" key="2">
    <source>
        <dbReference type="SAM" id="Phobius"/>
    </source>
</evidence>
<dbReference type="KEGG" id="hcv:FTV88_2148"/>
<dbReference type="PANTHER" id="PTHR34475:SF1">
    <property type="entry name" value="CYTOSKELETON PROTEIN RODZ"/>
    <property type="match status" value="1"/>
</dbReference>
<feature type="region of interest" description="Disordered" evidence="1">
    <location>
        <begin position="133"/>
        <end position="161"/>
    </location>
</feature>
<evidence type="ECO:0000313" key="4">
    <source>
        <dbReference type="EMBL" id="QGG48246.1"/>
    </source>
</evidence>
<dbReference type="InterPro" id="IPR010982">
    <property type="entry name" value="Lambda_DNA-bd_dom_sf"/>
</dbReference>
<dbReference type="InterPro" id="IPR050400">
    <property type="entry name" value="Bact_Cytoskel_RodZ"/>
</dbReference>